<name>A0A316TYL7_9BACT</name>
<dbReference type="InterPro" id="IPR050278">
    <property type="entry name" value="Serine_Prot_S9B/DPPIV"/>
</dbReference>
<dbReference type="InterPro" id="IPR029058">
    <property type="entry name" value="AB_hydrolase_fold"/>
</dbReference>
<evidence type="ECO:0000313" key="5">
    <source>
        <dbReference type="Proteomes" id="UP000245533"/>
    </source>
</evidence>
<comment type="caution">
    <text evidence="4">The sequence shown here is derived from an EMBL/GenBank/DDBJ whole genome shotgun (WGS) entry which is preliminary data.</text>
</comment>
<protein>
    <submittedName>
        <fullName evidence="4">S9 family peptidase</fullName>
    </submittedName>
</protein>
<accession>A0A316TYL7</accession>
<dbReference type="AlphaFoldDB" id="A0A316TYL7"/>
<feature type="chain" id="PRO_5016403165" evidence="1">
    <location>
        <begin position="29"/>
        <end position="786"/>
    </location>
</feature>
<dbReference type="PRINTS" id="PR00862">
    <property type="entry name" value="PROLIGOPTASE"/>
</dbReference>
<sequence length="786" mass="91096">MNLRSLLSPLSIIVLLTFITFLSGTAQAQERPNFELAERFTGDNMQKMTGSTNLRANWIEDQEQFWYEWEDAGGTRWMYVDAARQQVRPLFDRERMAAELSEEFNRGFDSNNLELRGFDYDTDRELFTFHVDSIEFKYYVDNNQLVKGDSLEAETREPWATYSPDSTWIAFAREHDLYVMRADDPDSNEIRLTEDGERWYSFQADHGDTTSTERLRSRANWFEDSEKLYVKRQDWRDVDELWVINNLEERPELETYKYAMPGEEDHYQDEILVFDMESKEHIRLDTDKWPDQSLGGAYFSGGGIFETETSDYLYILRRTRTWDEIDVLKANTTTGEVEVLWSETSKPYFNTRYAQLAIINEGEEYIWWSERTGWGQLYRYDSEGNMRNRITTGHFMVGDIAAIDTTAQTIYFQGYGAEEDRNPYHAHYYKVNFDGSGQQLVTPENANHSVSMSDSRRYFVDSFSRPDLPPKAVLRDNRGREVLQLEETDLTRMFDAGYNLPELFSVKAADGVTDLYGVMWKPSDFDPEKEYPVISYVYPGPQVEPYPRSFSIGGSAARAHALSQVGFVVVAMGNRGGSPLREKWYHNYGHGNLRDYALADNRYGIEQLGALHSYIDLDRVGIYGHSGGGFMSTAALLSHPDFFKVAVSSAGNHDNNVYNIWWSEVHHGVEAKTDSVTVTNEEGEEVKEERTTFSSRIPSNSELASNLQGRLLLVHGEMDNNVHPANTYRLADALLREGKRFDMMIFPEARHGFGRYSDYFERMLWDYFAEHLMGYYPTEIDYNLPD</sequence>
<proteinExistence type="predicted"/>
<organism evidence="4 5">
    <name type="scientific">Rhodohalobacter mucosus</name>
    <dbReference type="NCBI Taxonomy" id="2079485"/>
    <lineage>
        <taxon>Bacteria</taxon>
        <taxon>Pseudomonadati</taxon>
        <taxon>Balneolota</taxon>
        <taxon>Balneolia</taxon>
        <taxon>Balneolales</taxon>
        <taxon>Balneolaceae</taxon>
        <taxon>Rhodohalobacter</taxon>
    </lineage>
</organism>
<dbReference type="Pfam" id="PF00930">
    <property type="entry name" value="DPPIV_N"/>
    <property type="match status" value="1"/>
</dbReference>
<evidence type="ECO:0000259" key="3">
    <source>
        <dbReference type="Pfam" id="PF00930"/>
    </source>
</evidence>
<dbReference type="InterPro" id="IPR002469">
    <property type="entry name" value="Peptidase_S9B_N"/>
</dbReference>
<reference evidence="4 5" key="1">
    <citation type="submission" date="2018-05" db="EMBL/GenBank/DDBJ databases">
        <title>Rhodohalobacter halophilus gen. nov., sp. nov., a moderately halophilic member of the family Balneolaceae.</title>
        <authorList>
            <person name="Liu Z.-W."/>
        </authorList>
    </citation>
    <scope>NUCLEOTIDE SEQUENCE [LARGE SCALE GENOMIC DNA]</scope>
    <source>
        <strain evidence="4 5">8A47</strain>
    </source>
</reference>
<dbReference type="Pfam" id="PF00326">
    <property type="entry name" value="Peptidase_S9"/>
    <property type="match status" value="1"/>
</dbReference>
<evidence type="ECO:0000259" key="2">
    <source>
        <dbReference type="Pfam" id="PF00326"/>
    </source>
</evidence>
<gene>
    <name evidence="4" type="ORF">DDZ15_02475</name>
</gene>
<feature type="signal peptide" evidence="1">
    <location>
        <begin position="1"/>
        <end position="28"/>
    </location>
</feature>
<dbReference type="InterPro" id="IPR002470">
    <property type="entry name" value="Peptidase_S9A"/>
</dbReference>
<evidence type="ECO:0000256" key="1">
    <source>
        <dbReference type="SAM" id="SignalP"/>
    </source>
</evidence>
<dbReference type="InterPro" id="IPR001375">
    <property type="entry name" value="Peptidase_S9_cat"/>
</dbReference>
<dbReference type="Proteomes" id="UP000245533">
    <property type="component" value="Unassembled WGS sequence"/>
</dbReference>
<dbReference type="PANTHER" id="PTHR11731">
    <property type="entry name" value="PROTEASE FAMILY S9B,C DIPEPTIDYL-PEPTIDASE IV-RELATED"/>
    <property type="match status" value="1"/>
</dbReference>
<dbReference type="OrthoDB" id="9812921at2"/>
<dbReference type="GO" id="GO:0006508">
    <property type="term" value="P:proteolysis"/>
    <property type="evidence" value="ECO:0007669"/>
    <property type="project" value="InterPro"/>
</dbReference>
<dbReference type="Gene3D" id="2.140.10.30">
    <property type="entry name" value="Dipeptidylpeptidase IV, N-terminal domain"/>
    <property type="match status" value="1"/>
</dbReference>
<feature type="domain" description="Dipeptidylpeptidase IV N-terminal" evidence="3">
    <location>
        <begin position="136"/>
        <end position="470"/>
    </location>
</feature>
<dbReference type="SUPFAM" id="SSF53474">
    <property type="entry name" value="alpha/beta-Hydrolases"/>
    <property type="match status" value="1"/>
</dbReference>
<dbReference type="GO" id="GO:0004252">
    <property type="term" value="F:serine-type endopeptidase activity"/>
    <property type="evidence" value="ECO:0007669"/>
    <property type="project" value="InterPro"/>
</dbReference>
<evidence type="ECO:0000313" key="4">
    <source>
        <dbReference type="EMBL" id="PWN07894.1"/>
    </source>
</evidence>
<dbReference type="RefSeq" id="WP_109644480.1">
    <property type="nucleotide sequence ID" value="NZ_QGGB01000002.1"/>
</dbReference>
<dbReference type="SUPFAM" id="SSF82171">
    <property type="entry name" value="DPP6 N-terminal domain-like"/>
    <property type="match status" value="1"/>
</dbReference>
<dbReference type="EMBL" id="QGGB01000002">
    <property type="protein sequence ID" value="PWN07894.1"/>
    <property type="molecule type" value="Genomic_DNA"/>
</dbReference>
<keyword evidence="5" id="KW-1185">Reference proteome</keyword>
<feature type="domain" description="Peptidase S9 prolyl oligopeptidase catalytic" evidence="2">
    <location>
        <begin position="558"/>
        <end position="772"/>
    </location>
</feature>
<dbReference type="Gene3D" id="3.40.50.1820">
    <property type="entry name" value="alpha/beta hydrolase"/>
    <property type="match status" value="1"/>
</dbReference>
<keyword evidence="1" id="KW-0732">Signal</keyword>